<gene>
    <name evidence="1" type="ORF">NCTC12993_01776</name>
</gene>
<keyword evidence="1" id="KW-0282">Flagellum</keyword>
<dbReference type="AlphaFoldDB" id="A0A485AJD4"/>
<proteinExistence type="predicted"/>
<accession>A0A485AJD4</accession>
<dbReference type="EMBL" id="CAADJD010000015">
    <property type="protein sequence ID" value="VFS61122.1"/>
    <property type="molecule type" value="Genomic_DNA"/>
</dbReference>
<sequence length="60" mass="6551">MWRCTARRESIPVSQVVEVLGAENIAYRINPDNGQVLVTENKLSAGAHGAGGERHYRSDA</sequence>
<protein>
    <submittedName>
        <fullName evidence="1">Flagellar MS-ring protein</fullName>
    </submittedName>
</protein>
<keyword evidence="2" id="KW-1185">Reference proteome</keyword>
<keyword evidence="1" id="KW-0966">Cell projection</keyword>
<evidence type="ECO:0000313" key="1">
    <source>
        <dbReference type="EMBL" id="VFS61122.1"/>
    </source>
</evidence>
<organism evidence="1 2">
    <name type="scientific">Kluyvera cryocrescens</name>
    <name type="common">Kluyvera citrophila</name>
    <dbReference type="NCBI Taxonomy" id="580"/>
    <lineage>
        <taxon>Bacteria</taxon>
        <taxon>Pseudomonadati</taxon>
        <taxon>Pseudomonadota</taxon>
        <taxon>Gammaproteobacteria</taxon>
        <taxon>Enterobacterales</taxon>
        <taxon>Enterobacteriaceae</taxon>
        <taxon>Kluyvera</taxon>
    </lineage>
</organism>
<keyword evidence="1" id="KW-0969">Cilium</keyword>
<name>A0A485AJD4_KLUCR</name>
<dbReference type="Proteomes" id="UP000401081">
    <property type="component" value="Unassembled WGS sequence"/>
</dbReference>
<reference evidence="1 2" key="1">
    <citation type="submission" date="2019-03" db="EMBL/GenBank/DDBJ databases">
        <authorList>
            <consortium name="Pathogen Informatics"/>
        </authorList>
    </citation>
    <scope>NUCLEOTIDE SEQUENCE [LARGE SCALE GENOMIC DNA]</scope>
    <source>
        <strain evidence="1 2">NCTC12993</strain>
    </source>
</reference>
<evidence type="ECO:0000313" key="2">
    <source>
        <dbReference type="Proteomes" id="UP000401081"/>
    </source>
</evidence>